<evidence type="ECO:0000313" key="4">
    <source>
        <dbReference type="Proteomes" id="UP000663828"/>
    </source>
</evidence>
<comment type="caution">
    <text evidence="3">The sequence shown here is derived from an EMBL/GenBank/DDBJ whole genome shotgun (WGS) entry which is preliminary data.</text>
</comment>
<dbReference type="SUPFAM" id="SSF53335">
    <property type="entry name" value="S-adenosyl-L-methionine-dependent methyltransferases"/>
    <property type="match status" value="1"/>
</dbReference>
<dbReference type="Proteomes" id="UP000663828">
    <property type="component" value="Unassembled WGS sequence"/>
</dbReference>
<dbReference type="Proteomes" id="UP000663852">
    <property type="component" value="Unassembled WGS sequence"/>
</dbReference>
<sequence>MSLAKKGLFDGELLGIGCSIADNAIYIVKHANNVHFIGFNLVPKTIQIAREKAEKNQVNIRFEVVNILDDLLKTSTIKQHSYDI</sequence>
<dbReference type="EMBL" id="CAJNOR010000424">
    <property type="protein sequence ID" value="CAF0910500.1"/>
    <property type="molecule type" value="Genomic_DNA"/>
</dbReference>
<accession>A0A815MES3</accession>
<reference evidence="3" key="1">
    <citation type="submission" date="2021-02" db="EMBL/GenBank/DDBJ databases">
        <authorList>
            <person name="Nowell W R."/>
        </authorList>
    </citation>
    <scope>NUCLEOTIDE SEQUENCE</scope>
</reference>
<dbReference type="Gene3D" id="3.40.50.150">
    <property type="entry name" value="Vaccinia Virus protein VP39"/>
    <property type="match status" value="1"/>
</dbReference>
<dbReference type="InterPro" id="IPR029063">
    <property type="entry name" value="SAM-dependent_MTases_sf"/>
</dbReference>
<dbReference type="OrthoDB" id="540004at2759"/>
<evidence type="ECO:0000313" key="3">
    <source>
        <dbReference type="EMBL" id="CAF1418425.1"/>
    </source>
</evidence>
<evidence type="ECO:0000313" key="2">
    <source>
        <dbReference type="EMBL" id="CAF0910500.1"/>
    </source>
</evidence>
<evidence type="ECO:0000259" key="1">
    <source>
        <dbReference type="Pfam" id="PF13847"/>
    </source>
</evidence>
<gene>
    <name evidence="3" type="ORF">EDS130_LOCUS37272</name>
    <name evidence="2" type="ORF">XAT740_LOCUS8509</name>
</gene>
<dbReference type="InterPro" id="IPR025714">
    <property type="entry name" value="Methyltranfer_dom"/>
</dbReference>
<organism evidence="3 5">
    <name type="scientific">Adineta ricciae</name>
    <name type="common">Rotifer</name>
    <dbReference type="NCBI Taxonomy" id="249248"/>
    <lineage>
        <taxon>Eukaryota</taxon>
        <taxon>Metazoa</taxon>
        <taxon>Spiralia</taxon>
        <taxon>Gnathifera</taxon>
        <taxon>Rotifera</taxon>
        <taxon>Eurotatoria</taxon>
        <taxon>Bdelloidea</taxon>
        <taxon>Adinetida</taxon>
        <taxon>Adinetidae</taxon>
        <taxon>Adineta</taxon>
    </lineage>
</organism>
<name>A0A815MES3_ADIRI</name>
<protein>
    <recommendedName>
        <fullName evidence="1">Methyltransferase domain-containing protein</fullName>
    </recommendedName>
</protein>
<dbReference type="EMBL" id="CAJNOJ010000364">
    <property type="protein sequence ID" value="CAF1418425.1"/>
    <property type="molecule type" value="Genomic_DNA"/>
</dbReference>
<feature type="domain" description="Methyltransferase" evidence="1">
    <location>
        <begin position="14"/>
        <end position="84"/>
    </location>
</feature>
<proteinExistence type="predicted"/>
<keyword evidence="4" id="KW-1185">Reference proteome</keyword>
<dbReference type="Pfam" id="PF13847">
    <property type="entry name" value="Methyltransf_31"/>
    <property type="match status" value="1"/>
</dbReference>
<evidence type="ECO:0000313" key="5">
    <source>
        <dbReference type="Proteomes" id="UP000663852"/>
    </source>
</evidence>
<dbReference type="AlphaFoldDB" id="A0A815MES3"/>